<comment type="similarity">
    <text evidence="1 4">Belongs to the universal ribosomal protein uL15 family.</text>
</comment>
<sequence>MQLHLLSPRTKNKKNAPVGRGGKRGKTSGRGGKGQTARAGHKIRPEVRDLIKKLPKRRGYGKNRARTVRTNRIAVSVVNLSAIDEAYKAGETVSPATLLAKGLVRRVKGRVPIVKILGTISSGGLTKALVVDGCTLSASALSALTSAGGTYNA</sequence>
<keyword evidence="2 4" id="KW-0689">Ribosomal protein</keyword>
<dbReference type="PANTHER" id="PTHR12934">
    <property type="entry name" value="50S RIBOSOMAL PROTEIN L15"/>
    <property type="match status" value="1"/>
</dbReference>
<dbReference type="InterPro" id="IPR030878">
    <property type="entry name" value="Ribosomal_uL15"/>
</dbReference>
<dbReference type="InterPro" id="IPR021131">
    <property type="entry name" value="Ribosomal_uL15/eL18"/>
</dbReference>
<dbReference type="InterPro" id="IPR036227">
    <property type="entry name" value="Ribosomal_uL15/eL18_sf"/>
</dbReference>
<dbReference type="HAMAP" id="MF_01341">
    <property type="entry name" value="Ribosomal_uL15"/>
    <property type="match status" value="1"/>
</dbReference>
<proteinExistence type="inferred from homology"/>
<dbReference type="SUPFAM" id="SSF52080">
    <property type="entry name" value="Ribosomal proteins L15p and L18e"/>
    <property type="match status" value="1"/>
</dbReference>
<dbReference type="GO" id="GO:0022625">
    <property type="term" value="C:cytosolic large ribosomal subunit"/>
    <property type="evidence" value="ECO:0007669"/>
    <property type="project" value="TreeGrafter"/>
</dbReference>
<evidence type="ECO:0000313" key="7">
    <source>
        <dbReference type="EMBL" id="PIS43622.1"/>
    </source>
</evidence>
<comment type="function">
    <text evidence="4">Binds to the 23S rRNA.</text>
</comment>
<comment type="caution">
    <text evidence="7">The sequence shown here is derived from an EMBL/GenBank/DDBJ whole genome shotgun (WGS) entry which is preliminary data.</text>
</comment>
<evidence type="ECO:0000256" key="2">
    <source>
        <dbReference type="ARBA" id="ARBA00022980"/>
    </source>
</evidence>
<dbReference type="InterPro" id="IPR005749">
    <property type="entry name" value="Ribosomal_uL15_bac-type"/>
</dbReference>
<evidence type="ECO:0000256" key="1">
    <source>
        <dbReference type="ARBA" id="ARBA00007320"/>
    </source>
</evidence>
<reference evidence="8" key="1">
    <citation type="submission" date="2017-09" db="EMBL/GenBank/DDBJ databases">
        <title>Depth-based differentiation of microbial function through sediment-hosted aquifers and enrichment of novel symbionts in the deep terrestrial subsurface.</title>
        <authorList>
            <person name="Probst A.J."/>
            <person name="Ladd B."/>
            <person name="Jarett J.K."/>
            <person name="Geller-Mcgrath D.E."/>
            <person name="Sieber C.M.K."/>
            <person name="Emerson J.B."/>
            <person name="Anantharaman K."/>
            <person name="Thomas B.C."/>
            <person name="Malmstrom R."/>
            <person name="Stieglmeier M."/>
            <person name="Klingl A."/>
            <person name="Woyke T."/>
            <person name="Ryan C.M."/>
            <person name="Banfield J.F."/>
        </authorList>
    </citation>
    <scope>NUCLEOTIDE SEQUENCE [LARGE SCALE GENOMIC DNA]</scope>
</reference>
<keyword evidence="3 4" id="KW-0687">Ribonucleoprotein</keyword>
<dbReference type="AlphaFoldDB" id="A0A2H0Z0U3"/>
<accession>A0A2H0Z0U3</accession>
<feature type="domain" description="Large ribosomal subunit protein uL15/eL18" evidence="6">
    <location>
        <begin position="77"/>
        <end position="150"/>
    </location>
</feature>
<dbReference type="GO" id="GO:0006412">
    <property type="term" value="P:translation"/>
    <property type="evidence" value="ECO:0007669"/>
    <property type="project" value="UniProtKB-UniRule"/>
</dbReference>
<evidence type="ECO:0000256" key="4">
    <source>
        <dbReference type="HAMAP-Rule" id="MF_01341"/>
    </source>
</evidence>
<dbReference type="GO" id="GO:0003735">
    <property type="term" value="F:structural constituent of ribosome"/>
    <property type="evidence" value="ECO:0007669"/>
    <property type="project" value="InterPro"/>
</dbReference>
<dbReference type="Proteomes" id="UP000228687">
    <property type="component" value="Unassembled WGS sequence"/>
</dbReference>
<evidence type="ECO:0000313" key="8">
    <source>
        <dbReference type="Proteomes" id="UP000228687"/>
    </source>
</evidence>
<evidence type="ECO:0000259" key="6">
    <source>
        <dbReference type="Pfam" id="PF00828"/>
    </source>
</evidence>
<dbReference type="GO" id="GO:0019843">
    <property type="term" value="F:rRNA binding"/>
    <property type="evidence" value="ECO:0007669"/>
    <property type="project" value="UniProtKB-UniRule"/>
</dbReference>
<gene>
    <name evidence="4" type="primary">rplO</name>
    <name evidence="7" type="ORF">COT23_00220</name>
</gene>
<dbReference type="Pfam" id="PF00828">
    <property type="entry name" value="Ribosomal_L27A"/>
    <property type="match status" value="1"/>
</dbReference>
<dbReference type="PANTHER" id="PTHR12934:SF11">
    <property type="entry name" value="LARGE RIBOSOMAL SUBUNIT PROTEIN UL15M"/>
    <property type="match status" value="1"/>
</dbReference>
<keyword evidence="4" id="KW-0694">RNA-binding</keyword>
<organism evidence="7 8">
    <name type="scientific">Candidatus Kaiserbacteria bacterium CG08_land_8_20_14_0_20_50_21</name>
    <dbReference type="NCBI Taxonomy" id="1974604"/>
    <lineage>
        <taxon>Bacteria</taxon>
        <taxon>Candidatus Kaiseribacteriota</taxon>
    </lineage>
</organism>
<dbReference type="EMBL" id="PEXT01000006">
    <property type="protein sequence ID" value="PIS43622.1"/>
    <property type="molecule type" value="Genomic_DNA"/>
</dbReference>
<keyword evidence="4" id="KW-0699">rRNA-binding</keyword>
<protein>
    <recommendedName>
        <fullName evidence="4">Large ribosomal subunit protein uL15</fullName>
    </recommendedName>
</protein>
<feature type="region of interest" description="Disordered" evidence="5">
    <location>
        <begin position="1"/>
        <end position="43"/>
    </location>
</feature>
<name>A0A2H0Z0U3_9BACT</name>
<dbReference type="Gene3D" id="3.100.10.10">
    <property type="match status" value="1"/>
</dbReference>
<evidence type="ECO:0000256" key="5">
    <source>
        <dbReference type="SAM" id="MobiDB-lite"/>
    </source>
</evidence>
<comment type="subunit">
    <text evidence="4">Part of the 50S ribosomal subunit.</text>
</comment>
<evidence type="ECO:0000256" key="3">
    <source>
        <dbReference type="ARBA" id="ARBA00023274"/>
    </source>
</evidence>